<dbReference type="RefSeq" id="WP_262401132.1">
    <property type="nucleotide sequence ID" value="NZ_JACRTB010000050.1"/>
</dbReference>
<proteinExistence type="predicted"/>
<keyword evidence="7" id="KW-1185">Reference proteome</keyword>
<dbReference type="PROSITE" id="PS50977">
    <property type="entry name" value="HTH_TETR_2"/>
    <property type="match status" value="1"/>
</dbReference>
<name>A0ABR7NMZ2_9FIRM</name>
<accession>A0ABR7NMZ2</accession>
<dbReference type="Proteomes" id="UP000658131">
    <property type="component" value="Unassembled WGS sequence"/>
</dbReference>
<gene>
    <name evidence="6" type="ORF">H8717_15405</name>
</gene>
<evidence type="ECO:0000256" key="2">
    <source>
        <dbReference type="ARBA" id="ARBA00023125"/>
    </source>
</evidence>
<evidence type="ECO:0000256" key="4">
    <source>
        <dbReference type="PROSITE-ProRule" id="PRU00335"/>
    </source>
</evidence>
<dbReference type="PANTHER" id="PTHR30055">
    <property type="entry name" value="HTH-TYPE TRANSCRIPTIONAL REGULATOR RUTR"/>
    <property type="match status" value="1"/>
</dbReference>
<evidence type="ECO:0000256" key="1">
    <source>
        <dbReference type="ARBA" id="ARBA00023015"/>
    </source>
</evidence>
<dbReference type="Pfam" id="PF13305">
    <property type="entry name" value="TetR_C_33"/>
    <property type="match status" value="1"/>
</dbReference>
<evidence type="ECO:0000259" key="5">
    <source>
        <dbReference type="PROSITE" id="PS50977"/>
    </source>
</evidence>
<feature type="DNA-binding region" description="H-T-H motif" evidence="4">
    <location>
        <begin position="25"/>
        <end position="44"/>
    </location>
</feature>
<reference evidence="6 7" key="1">
    <citation type="submission" date="2020-08" db="EMBL/GenBank/DDBJ databases">
        <title>Genome public.</title>
        <authorList>
            <person name="Liu C."/>
            <person name="Sun Q."/>
        </authorList>
    </citation>
    <scope>NUCLEOTIDE SEQUENCE [LARGE SCALE GENOMIC DNA]</scope>
    <source>
        <strain evidence="6 7">BX1</strain>
    </source>
</reference>
<protein>
    <submittedName>
        <fullName evidence="6">TetR/AcrR family transcriptional regulator</fullName>
    </submittedName>
</protein>
<keyword evidence="2 4" id="KW-0238">DNA-binding</keyword>
<dbReference type="InterPro" id="IPR001647">
    <property type="entry name" value="HTH_TetR"/>
</dbReference>
<sequence length="198" mass="21724">MRVTKEDVIRAASDLADQQGLNGVSLKSVAEQLGLRAPSLYNHVLSLDDLLRDMAHRGMREMNRRMTEAAVGVSGIEAIQAASRAYFGFMIEHPGVYETIQWAVWHGSDETAEIFSSYQALLARLISSCGIDRHCLEEITDLLAGLLHGYCTLQLGAALDDPKRAETALHGCLDTVLTGICEKYSPREKPHKQQLGGS</sequence>
<evidence type="ECO:0000313" key="6">
    <source>
        <dbReference type="EMBL" id="MBC8577777.1"/>
    </source>
</evidence>
<dbReference type="EMBL" id="JACRTB010000050">
    <property type="protein sequence ID" value="MBC8577777.1"/>
    <property type="molecule type" value="Genomic_DNA"/>
</dbReference>
<organism evidence="6 7">
    <name type="scientific">Yanshouia hominis</name>
    <dbReference type="NCBI Taxonomy" id="2763673"/>
    <lineage>
        <taxon>Bacteria</taxon>
        <taxon>Bacillati</taxon>
        <taxon>Bacillota</taxon>
        <taxon>Clostridia</taxon>
        <taxon>Eubacteriales</taxon>
        <taxon>Oscillospiraceae</taxon>
        <taxon>Yanshouia</taxon>
    </lineage>
</organism>
<dbReference type="PANTHER" id="PTHR30055:SF239">
    <property type="entry name" value="TRANSCRIPTIONAL REGULATORY PROTEIN"/>
    <property type="match status" value="1"/>
</dbReference>
<comment type="caution">
    <text evidence="6">The sequence shown here is derived from an EMBL/GenBank/DDBJ whole genome shotgun (WGS) entry which is preliminary data.</text>
</comment>
<dbReference type="SUPFAM" id="SSF48498">
    <property type="entry name" value="Tetracyclin repressor-like, C-terminal domain"/>
    <property type="match status" value="1"/>
</dbReference>
<dbReference type="InterPro" id="IPR025996">
    <property type="entry name" value="MT1864/Rv1816-like_C"/>
</dbReference>
<evidence type="ECO:0000313" key="7">
    <source>
        <dbReference type="Proteomes" id="UP000658131"/>
    </source>
</evidence>
<keyword evidence="3" id="KW-0804">Transcription</keyword>
<dbReference type="SUPFAM" id="SSF46689">
    <property type="entry name" value="Homeodomain-like"/>
    <property type="match status" value="1"/>
</dbReference>
<dbReference type="Gene3D" id="1.10.10.60">
    <property type="entry name" value="Homeodomain-like"/>
    <property type="match status" value="1"/>
</dbReference>
<dbReference type="InterPro" id="IPR050109">
    <property type="entry name" value="HTH-type_TetR-like_transc_reg"/>
</dbReference>
<keyword evidence="1" id="KW-0805">Transcription regulation</keyword>
<feature type="domain" description="HTH tetR-type" evidence="5">
    <location>
        <begin position="2"/>
        <end position="62"/>
    </location>
</feature>
<dbReference type="InterPro" id="IPR036271">
    <property type="entry name" value="Tet_transcr_reg_TetR-rel_C_sf"/>
</dbReference>
<dbReference type="InterPro" id="IPR009057">
    <property type="entry name" value="Homeodomain-like_sf"/>
</dbReference>
<evidence type="ECO:0000256" key="3">
    <source>
        <dbReference type="ARBA" id="ARBA00023163"/>
    </source>
</evidence>
<dbReference type="Gene3D" id="1.10.357.10">
    <property type="entry name" value="Tetracycline Repressor, domain 2"/>
    <property type="match status" value="1"/>
</dbReference>